<protein>
    <submittedName>
        <fullName evidence="1">Uncharacterized protein</fullName>
    </submittedName>
</protein>
<organism evidence="1 2">
    <name type="scientific">Rhizophagus irregularis</name>
    <dbReference type="NCBI Taxonomy" id="588596"/>
    <lineage>
        <taxon>Eukaryota</taxon>
        <taxon>Fungi</taxon>
        <taxon>Fungi incertae sedis</taxon>
        <taxon>Mucoromycota</taxon>
        <taxon>Glomeromycotina</taxon>
        <taxon>Glomeromycetes</taxon>
        <taxon>Glomerales</taxon>
        <taxon>Glomeraceae</taxon>
        <taxon>Rhizophagus</taxon>
    </lineage>
</organism>
<evidence type="ECO:0000313" key="2">
    <source>
        <dbReference type="Proteomes" id="UP000234323"/>
    </source>
</evidence>
<reference evidence="1 2" key="1">
    <citation type="submission" date="2015-10" db="EMBL/GenBank/DDBJ databases">
        <title>Genome analyses suggest a sexual origin of heterokaryosis in a supposedly ancient asexual fungus.</title>
        <authorList>
            <person name="Ropars J."/>
            <person name="Sedzielewska K."/>
            <person name="Noel J."/>
            <person name="Charron P."/>
            <person name="Farinelli L."/>
            <person name="Marton T."/>
            <person name="Kruger M."/>
            <person name="Pelin A."/>
            <person name="Brachmann A."/>
            <person name="Corradi N."/>
        </authorList>
    </citation>
    <scope>NUCLEOTIDE SEQUENCE [LARGE SCALE GENOMIC DNA]</scope>
    <source>
        <strain evidence="1 2">A4</strain>
    </source>
</reference>
<comment type="caution">
    <text evidence="1">The sequence shown here is derived from an EMBL/GenBank/DDBJ whole genome shotgun (WGS) entry which is preliminary data.</text>
</comment>
<accession>A0A2I1HVG1</accession>
<gene>
    <name evidence="1" type="ORF">RhiirA4_490230</name>
</gene>
<evidence type="ECO:0000313" key="1">
    <source>
        <dbReference type="EMBL" id="PKY62881.1"/>
    </source>
</evidence>
<keyword evidence="2" id="KW-1185">Reference proteome</keyword>
<sequence length="93" mass="11171">MGGKYNMHNYHKPKKWYKELQNIVTVDDKTFKSEYRMPAVFYLIKGYNMTQCKVNRNNIPKKLTFIGPPENAYICKVPRYLANIEKFYDVRIL</sequence>
<name>A0A2I1HVG1_9GLOM</name>
<proteinExistence type="predicted"/>
<dbReference type="AlphaFoldDB" id="A0A2I1HVG1"/>
<dbReference type="EMBL" id="LLXI01008292">
    <property type="protein sequence ID" value="PKY62881.1"/>
    <property type="molecule type" value="Genomic_DNA"/>
</dbReference>
<dbReference type="Proteomes" id="UP000234323">
    <property type="component" value="Unassembled WGS sequence"/>
</dbReference>